<organism evidence="2 3">
    <name type="scientific">Pseudomonas antarctica</name>
    <dbReference type="NCBI Taxonomy" id="219572"/>
    <lineage>
        <taxon>Bacteria</taxon>
        <taxon>Pseudomonadati</taxon>
        <taxon>Pseudomonadota</taxon>
        <taxon>Gammaproteobacteria</taxon>
        <taxon>Pseudomonadales</taxon>
        <taxon>Pseudomonadaceae</taxon>
        <taxon>Pseudomonas</taxon>
    </lineage>
</organism>
<keyword evidence="4" id="KW-1185">Reference proteome</keyword>
<dbReference type="AlphaFoldDB" id="A0A1H0C3J5"/>
<accession>A0A1H0C3J5</accession>
<protein>
    <submittedName>
        <fullName evidence="2">Uncharacterized protein</fullName>
    </submittedName>
</protein>
<proteinExistence type="predicted"/>
<name>A0A1H0C3J5_9PSED</name>
<dbReference type="EMBL" id="LT629704">
    <property type="protein sequence ID" value="SDN52422.1"/>
    <property type="molecule type" value="Genomic_DNA"/>
</dbReference>
<evidence type="ECO:0000313" key="1">
    <source>
        <dbReference type="EMBL" id="KAF2406793.1"/>
    </source>
</evidence>
<dbReference type="Proteomes" id="UP000182470">
    <property type="component" value="Chromosome I"/>
</dbReference>
<evidence type="ECO:0000313" key="3">
    <source>
        <dbReference type="Proteomes" id="UP000182470"/>
    </source>
</evidence>
<sequence>MRHLDGTPKPLLLIVLPSCPPKEHARHNDQRFMQR</sequence>
<evidence type="ECO:0000313" key="4">
    <source>
        <dbReference type="Proteomes" id="UP000748067"/>
    </source>
</evidence>
<evidence type="ECO:0000313" key="2">
    <source>
        <dbReference type="EMBL" id="SDN52422.1"/>
    </source>
</evidence>
<gene>
    <name evidence="1" type="ORF">PSAN_49710</name>
    <name evidence="2" type="ORF">SAMN04490179_4633</name>
</gene>
<reference evidence="2 3" key="2">
    <citation type="submission" date="2016-10" db="EMBL/GenBank/DDBJ databases">
        <authorList>
            <person name="de Groot N.N."/>
        </authorList>
    </citation>
    <scope>NUCLEOTIDE SEQUENCE [LARGE SCALE GENOMIC DNA]</scope>
    <source>
        <strain evidence="2 3">BS2772</strain>
    </source>
</reference>
<dbReference type="EMBL" id="JXDI01000003">
    <property type="protein sequence ID" value="KAF2406793.1"/>
    <property type="molecule type" value="Genomic_DNA"/>
</dbReference>
<reference evidence="1 4" key="1">
    <citation type="submission" date="2015-01" db="EMBL/GenBank/DDBJ databases">
        <title>Genome Sequence of Pseudomonas antarctica CMS 35.</title>
        <authorList>
            <person name="Voget S."/>
            <person name="Chow J."/>
            <person name="Daniel R."/>
            <person name="Streit W."/>
        </authorList>
    </citation>
    <scope>NUCLEOTIDE SEQUENCE [LARGE SCALE GENOMIC DNA]</scope>
    <source>
        <strain evidence="1 4">CMS 35</strain>
    </source>
</reference>
<dbReference type="Proteomes" id="UP000748067">
    <property type="component" value="Unassembled WGS sequence"/>
</dbReference>